<dbReference type="GO" id="GO:0005886">
    <property type="term" value="C:plasma membrane"/>
    <property type="evidence" value="ECO:0007669"/>
    <property type="project" value="UniProtKB-SubCell"/>
</dbReference>
<dbReference type="PANTHER" id="PTHR30606">
    <property type="entry name" value="LIPID A BIOSYNTHESIS LAUROYL ACYLTRANSFERASE"/>
    <property type="match status" value="1"/>
</dbReference>
<name>A0A1F4R8D5_UNCSA</name>
<dbReference type="GO" id="GO:0009247">
    <property type="term" value="P:glycolipid biosynthetic process"/>
    <property type="evidence" value="ECO:0007669"/>
    <property type="project" value="UniProtKB-ARBA"/>
</dbReference>
<dbReference type="AlphaFoldDB" id="A0A1F4R8D5"/>
<dbReference type="Pfam" id="PF03279">
    <property type="entry name" value="Lip_A_acyltrans"/>
    <property type="match status" value="1"/>
</dbReference>
<dbReference type="GO" id="GO:0016746">
    <property type="term" value="F:acyltransferase activity"/>
    <property type="evidence" value="ECO:0007669"/>
    <property type="project" value="UniProtKB-KW"/>
</dbReference>
<keyword evidence="7" id="KW-0812">Transmembrane</keyword>
<keyword evidence="7" id="KW-1133">Transmembrane helix</keyword>
<evidence type="ECO:0000313" key="9">
    <source>
        <dbReference type="Proteomes" id="UP000176938"/>
    </source>
</evidence>
<protein>
    <recommendedName>
        <fullName evidence="10">Lipid A biosynthesis acyltransferase</fullName>
    </recommendedName>
</protein>
<keyword evidence="6" id="KW-0012">Acyltransferase</keyword>
<evidence type="ECO:0000256" key="5">
    <source>
        <dbReference type="ARBA" id="ARBA00023136"/>
    </source>
</evidence>
<dbReference type="CDD" id="cd07984">
    <property type="entry name" value="LPLAT_LABLAT-like"/>
    <property type="match status" value="1"/>
</dbReference>
<evidence type="ECO:0000256" key="6">
    <source>
        <dbReference type="ARBA" id="ARBA00023315"/>
    </source>
</evidence>
<comment type="subcellular location">
    <subcellularLocation>
        <location evidence="1">Cell inner membrane</location>
    </subcellularLocation>
</comment>
<evidence type="ECO:0000256" key="1">
    <source>
        <dbReference type="ARBA" id="ARBA00004533"/>
    </source>
</evidence>
<gene>
    <name evidence="8" type="ORF">A3H38_00030</name>
</gene>
<proteinExistence type="predicted"/>
<evidence type="ECO:0000256" key="4">
    <source>
        <dbReference type="ARBA" id="ARBA00022679"/>
    </source>
</evidence>
<keyword evidence="2" id="KW-1003">Cell membrane</keyword>
<keyword evidence="3" id="KW-0997">Cell inner membrane</keyword>
<keyword evidence="4" id="KW-0808">Transferase</keyword>
<dbReference type="Proteomes" id="UP000176938">
    <property type="component" value="Unassembled WGS sequence"/>
</dbReference>
<keyword evidence="5 7" id="KW-0472">Membrane</keyword>
<sequence length="289" mass="32458">MILLLKSLQLFFRIIFYAPVNVSLSIMHGAGWLVQTVAKKTRLKKIVVGNIKMVLPQSQAGPIADKLIENIAHAILELLCIPFFRPEHFDQVISWQGEQRLEAALKQGKGVIILTMHAGGYELIPMALAKRGYKINTVFRATAEDSIFEIVNQSRQQGGVNLINILEEDMYKQTLKALADNELVFLLADTGALESRHEYISFLGKKVPAATGWLTLAQRSGAVVIPTLAKKAGPKNTIIMFQPIEVTKDNREAIIQETGQIFESYIEHNPEQWAIFINEFETRRMTGNE</sequence>
<feature type="transmembrane region" description="Helical" evidence="7">
    <location>
        <begin position="14"/>
        <end position="34"/>
    </location>
</feature>
<accession>A0A1F4R8D5</accession>
<dbReference type="InterPro" id="IPR004960">
    <property type="entry name" value="LipA_acyltrans"/>
</dbReference>
<reference evidence="8 9" key="1">
    <citation type="journal article" date="2016" name="Nat. Commun.">
        <title>Thousands of microbial genomes shed light on interconnected biogeochemical processes in an aquifer system.</title>
        <authorList>
            <person name="Anantharaman K."/>
            <person name="Brown C.T."/>
            <person name="Hug L.A."/>
            <person name="Sharon I."/>
            <person name="Castelle C.J."/>
            <person name="Probst A.J."/>
            <person name="Thomas B.C."/>
            <person name="Singh A."/>
            <person name="Wilkins M.J."/>
            <person name="Karaoz U."/>
            <person name="Brodie E.L."/>
            <person name="Williams K.H."/>
            <person name="Hubbard S.S."/>
            <person name="Banfield J.F."/>
        </authorList>
    </citation>
    <scope>NUCLEOTIDE SEQUENCE [LARGE SCALE GENOMIC DNA]</scope>
</reference>
<evidence type="ECO:0008006" key="10">
    <source>
        <dbReference type="Google" id="ProtNLM"/>
    </source>
</evidence>
<comment type="caution">
    <text evidence="8">The sequence shown here is derived from an EMBL/GenBank/DDBJ whole genome shotgun (WGS) entry which is preliminary data.</text>
</comment>
<evidence type="ECO:0000256" key="3">
    <source>
        <dbReference type="ARBA" id="ARBA00022519"/>
    </source>
</evidence>
<evidence type="ECO:0000313" key="8">
    <source>
        <dbReference type="EMBL" id="OGC04410.1"/>
    </source>
</evidence>
<evidence type="ECO:0000256" key="7">
    <source>
        <dbReference type="SAM" id="Phobius"/>
    </source>
</evidence>
<dbReference type="PANTHER" id="PTHR30606:SF10">
    <property type="entry name" value="PHOSPHATIDYLINOSITOL MANNOSIDE ACYLTRANSFERASE"/>
    <property type="match status" value="1"/>
</dbReference>
<dbReference type="EMBL" id="METP01000052">
    <property type="protein sequence ID" value="OGC04410.1"/>
    <property type="molecule type" value="Genomic_DNA"/>
</dbReference>
<evidence type="ECO:0000256" key="2">
    <source>
        <dbReference type="ARBA" id="ARBA00022475"/>
    </source>
</evidence>
<organism evidence="8 9">
    <name type="scientific">candidate division WOR-1 bacterium RIFCSPLOWO2_02_FULL_46_20</name>
    <dbReference type="NCBI Taxonomy" id="1802567"/>
    <lineage>
        <taxon>Bacteria</taxon>
        <taxon>Bacillati</taxon>
        <taxon>Saganbacteria</taxon>
    </lineage>
</organism>